<dbReference type="Gene3D" id="4.10.240.10">
    <property type="entry name" value="Zn(2)-C6 fungal-type DNA-binding domain"/>
    <property type="match status" value="1"/>
</dbReference>
<evidence type="ECO:0000259" key="9">
    <source>
        <dbReference type="PROSITE" id="PS50048"/>
    </source>
</evidence>
<evidence type="ECO:0000256" key="8">
    <source>
        <dbReference type="SAM" id="MobiDB-lite"/>
    </source>
</evidence>
<reference evidence="10 11" key="1">
    <citation type="journal article" date="2024" name="IMA Fungus">
        <title>IMA Genome - F19 : A genome assembly and annotation guide to empower mycologists, including annotated draft genome sequences of Ceratocystis pirilliformis, Diaporthe australafricana, Fusarium ophioides, Paecilomyces lecythidis, and Sporothrix stenoceras.</title>
        <authorList>
            <person name="Aylward J."/>
            <person name="Wilson A.M."/>
            <person name="Visagie C.M."/>
            <person name="Spraker J."/>
            <person name="Barnes I."/>
            <person name="Buitendag C."/>
            <person name="Ceriani C."/>
            <person name="Del Mar Angel L."/>
            <person name="du Plessis D."/>
            <person name="Fuchs T."/>
            <person name="Gasser K."/>
            <person name="Kramer D."/>
            <person name="Li W."/>
            <person name="Munsamy K."/>
            <person name="Piso A."/>
            <person name="Price J.L."/>
            <person name="Sonnekus B."/>
            <person name="Thomas C."/>
            <person name="van der Nest A."/>
            <person name="van Dijk A."/>
            <person name="van Heerden A."/>
            <person name="van Vuuren N."/>
            <person name="Yilmaz N."/>
            <person name="Duong T.A."/>
            <person name="van der Merwe N.A."/>
            <person name="Wingfield M.J."/>
            <person name="Wingfield B.D."/>
        </authorList>
    </citation>
    <scope>NUCLEOTIDE SEQUENCE [LARGE SCALE GENOMIC DNA]</scope>
    <source>
        <strain evidence="10 11">CMW 5346</strain>
    </source>
</reference>
<dbReference type="SMART" id="SM00906">
    <property type="entry name" value="Fungal_trans"/>
    <property type="match status" value="1"/>
</dbReference>
<evidence type="ECO:0000256" key="2">
    <source>
        <dbReference type="ARBA" id="ARBA00022723"/>
    </source>
</evidence>
<evidence type="ECO:0000256" key="4">
    <source>
        <dbReference type="ARBA" id="ARBA00023015"/>
    </source>
</evidence>
<dbReference type="EMBL" id="JAWCUI010000099">
    <property type="protein sequence ID" value="KAL1888147.1"/>
    <property type="molecule type" value="Genomic_DNA"/>
</dbReference>
<accession>A0ABR3YJT9</accession>
<dbReference type="PANTHER" id="PTHR47782">
    <property type="entry name" value="ZN(II)2CYS6 TRANSCRIPTION FACTOR (EUROFUNG)-RELATED"/>
    <property type="match status" value="1"/>
</dbReference>
<keyword evidence="7" id="KW-0539">Nucleus</keyword>
<feature type="compositionally biased region" description="Basic and acidic residues" evidence="8">
    <location>
        <begin position="701"/>
        <end position="719"/>
    </location>
</feature>
<dbReference type="CDD" id="cd12148">
    <property type="entry name" value="fungal_TF_MHR"/>
    <property type="match status" value="1"/>
</dbReference>
<feature type="domain" description="Zn(2)-C6 fungal-type" evidence="9">
    <location>
        <begin position="3"/>
        <end position="33"/>
    </location>
</feature>
<dbReference type="PROSITE" id="PS00463">
    <property type="entry name" value="ZN2_CY6_FUNGAL_1"/>
    <property type="match status" value="1"/>
</dbReference>
<evidence type="ECO:0000313" key="10">
    <source>
        <dbReference type="EMBL" id="KAL1888147.1"/>
    </source>
</evidence>
<keyword evidence="5" id="KW-0238">DNA-binding</keyword>
<evidence type="ECO:0000256" key="1">
    <source>
        <dbReference type="ARBA" id="ARBA00004123"/>
    </source>
</evidence>
<keyword evidence="3" id="KW-0862">Zinc</keyword>
<evidence type="ECO:0000313" key="11">
    <source>
        <dbReference type="Proteomes" id="UP001583186"/>
    </source>
</evidence>
<proteinExistence type="predicted"/>
<dbReference type="SUPFAM" id="SSF57701">
    <property type="entry name" value="Zn2/Cys6 DNA-binding domain"/>
    <property type="match status" value="1"/>
</dbReference>
<dbReference type="InterPro" id="IPR001138">
    <property type="entry name" value="Zn2Cys6_DnaBD"/>
</dbReference>
<organism evidence="10 11">
    <name type="scientific">Sporothrix stenoceras</name>
    <dbReference type="NCBI Taxonomy" id="5173"/>
    <lineage>
        <taxon>Eukaryota</taxon>
        <taxon>Fungi</taxon>
        <taxon>Dikarya</taxon>
        <taxon>Ascomycota</taxon>
        <taxon>Pezizomycotina</taxon>
        <taxon>Sordariomycetes</taxon>
        <taxon>Sordariomycetidae</taxon>
        <taxon>Ophiostomatales</taxon>
        <taxon>Ophiostomataceae</taxon>
        <taxon>Sporothrix</taxon>
    </lineage>
</organism>
<feature type="compositionally biased region" description="Low complexity" evidence="8">
    <location>
        <begin position="132"/>
        <end position="143"/>
    </location>
</feature>
<name>A0ABR3YJT9_9PEZI</name>
<keyword evidence="4" id="KW-0805">Transcription regulation</keyword>
<feature type="region of interest" description="Disordered" evidence="8">
    <location>
        <begin position="700"/>
        <end position="731"/>
    </location>
</feature>
<comment type="subcellular location">
    <subcellularLocation>
        <location evidence="1">Nucleus</location>
    </subcellularLocation>
</comment>
<evidence type="ECO:0000256" key="3">
    <source>
        <dbReference type="ARBA" id="ARBA00022833"/>
    </source>
</evidence>
<dbReference type="PANTHER" id="PTHR47782:SF1">
    <property type="entry name" value="PYRIMIDINE PATHWAY REGULATORY PROTEIN 1"/>
    <property type="match status" value="1"/>
</dbReference>
<dbReference type="SMART" id="SM00066">
    <property type="entry name" value="GAL4"/>
    <property type="match status" value="1"/>
</dbReference>
<dbReference type="InterPro" id="IPR052202">
    <property type="entry name" value="Yeast_MetPath_Reg"/>
</dbReference>
<dbReference type="Pfam" id="PF00172">
    <property type="entry name" value="Zn_clus"/>
    <property type="match status" value="1"/>
</dbReference>
<gene>
    <name evidence="10" type="ORF">Sste5346_009757</name>
</gene>
<keyword evidence="11" id="KW-1185">Reference proteome</keyword>
<dbReference type="PROSITE" id="PS50048">
    <property type="entry name" value="ZN2_CY6_FUNGAL_2"/>
    <property type="match status" value="1"/>
</dbReference>
<keyword evidence="6" id="KW-0804">Transcription</keyword>
<keyword evidence="2" id="KW-0479">Metal-binding</keyword>
<protein>
    <recommendedName>
        <fullName evidence="9">Zn(2)-C6 fungal-type domain-containing protein</fullName>
    </recommendedName>
</protein>
<feature type="compositionally biased region" description="Basic and acidic residues" evidence="8">
    <location>
        <begin position="68"/>
        <end position="81"/>
    </location>
</feature>
<sequence>MQACDRCHSRKTKCDRRIPQCSACEKAGVPCLHADKLRQRNIPRGYIDNMENLVAQLREENQNLRRDLQEAQEREQTRSQQHEQQTSTGGLNKRQRASSPDIATISSPSVLDDIAQGQRSTSVTTRAQTEDTPPSSTSPSGSTRALDPFTLEVGYLTLTATGEGRYLGPSSGIDLASIISTVVSAQSGINNMNMIGSGGNSGDGNTSGKAVTSVHVNQTIPSDVRSLFPSLSHAMPYIESYFQHTHKTFPLLHRPSFLAMAERVFTDTGFYAANPYDAFVFDMVLSIGSSNINRFGESASGISSKCLAMGQSKIQPVMEMGGMASLRAILLICHHGIFSSHCDTSASIWHLVGIGARLIIELGLHLKQRRFNDSVPGAPGIVIFEEEMRRRCFWCLYNLDRVVSFTLGRPVVIRDEEVNTPLPSPQDDSCFGPDRPIILSPGTDNSDASKTSPFLHVLHIRRTSGQILGMFYNARNLDDVPMEERRRVRREFEVWLQKWQRDTENLKLSNDDGQTFGTCFTSPEWYTAVYNNAILLLYRPSPYMPHLTRAADTEGEMPDLLKLFNAGRNCIMAYSELHNKRRLNYSWITMHGIFIAGLSFIYSVGRILQDPGMREDVPDFLTVVDVTRACSNILAVICERWNVSRRSCELFNKLSNAVIKDTLHAMVRRDSRTATKNSALVEMTSTETATAQIMLQTTPGSDEHEQYLQQDHHDRREDNNQPLSRPYDPLLAAAGPTTAPPFDDMLVMDEFRQFSETLDTTTNAQNAYPSEMVFGFLQDWPFDMPFDSPTTAMGNTMGIRELEENSC</sequence>
<dbReference type="Pfam" id="PF04082">
    <property type="entry name" value="Fungal_trans"/>
    <property type="match status" value="1"/>
</dbReference>
<feature type="compositionally biased region" description="Polar residues" evidence="8">
    <location>
        <begin position="117"/>
        <end position="131"/>
    </location>
</feature>
<comment type="caution">
    <text evidence="10">The sequence shown here is derived from an EMBL/GenBank/DDBJ whole genome shotgun (WGS) entry which is preliminary data.</text>
</comment>
<feature type="region of interest" description="Disordered" evidence="8">
    <location>
        <begin position="68"/>
        <end position="146"/>
    </location>
</feature>
<evidence type="ECO:0000256" key="7">
    <source>
        <dbReference type="ARBA" id="ARBA00023242"/>
    </source>
</evidence>
<dbReference type="InterPro" id="IPR007219">
    <property type="entry name" value="XnlR_reg_dom"/>
</dbReference>
<dbReference type="InterPro" id="IPR036864">
    <property type="entry name" value="Zn2-C6_fun-type_DNA-bd_sf"/>
</dbReference>
<dbReference type="CDD" id="cd00067">
    <property type="entry name" value="GAL4"/>
    <property type="match status" value="1"/>
</dbReference>
<dbReference type="Proteomes" id="UP001583186">
    <property type="component" value="Unassembled WGS sequence"/>
</dbReference>
<evidence type="ECO:0000256" key="5">
    <source>
        <dbReference type="ARBA" id="ARBA00023125"/>
    </source>
</evidence>
<evidence type="ECO:0000256" key="6">
    <source>
        <dbReference type="ARBA" id="ARBA00023163"/>
    </source>
</evidence>